<dbReference type="Pfam" id="PF00293">
    <property type="entry name" value="NUDIX"/>
    <property type="match status" value="1"/>
</dbReference>
<comment type="cofactor">
    <cofactor evidence="1">
        <name>Mg(2+)</name>
        <dbReference type="ChEBI" id="CHEBI:18420"/>
    </cofactor>
</comment>
<comment type="caution">
    <text evidence="4">The sequence shown here is derived from an EMBL/GenBank/DDBJ whole genome shotgun (WGS) entry which is preliminary data.</text>
</comment>
<dbReference type="PANTHER" id="PTHR43046">
    <property type="entry name" value="GDP-MANNOSE MANNOSYL HYDROLASE"/>
    <property type="match status" value="1"/>
</dbReference>
<dbReference type="EMBL" id="BAABZQ010000001">
    <property type="protein sequence ID" value="GAA6500678.1"/>
    <property type="molecule type" value="Genomic_DNA"/>
</dbReference>
<evidence type="ECO:0000256" key="1">
    <source>
        <dbReference type="ARBA" id="ARBA00001946"/>
    </source>
</evidence>
<sequence>MILFLYRVSRGKCMIKNMKKQTKFYNTPDAPKPNRPIHMGAVGIIRNNGRVLLERRTDADRWAFIGGGLKMEESLEECVQREVREETGLWADSLKLLNVFSYPYRIAAYPDGNIVRIITAVYEVFIKDFQGLCCSEESRELRFFETDELSGLTIAETHKDILEYYMLHFA</sequence>
<dbReference type="InterPro" id="IPR000086">
    <property type="entry name" value="NUDIX_hydrolase_dom"/>
</dbReference>
<evidence type="ECO:0000313" key="4">
    <source>
        <dbReference type="EMBL" id="GAA6500678.1"/>
    </source>
</evidence>
<dbReference type="Gene3D" id="3.90.79.10">
    <property type="entry name" value="Nucleoside Triphosphate Pyrophosphohydrolase"/>
    <property type="match status" value="1"/>
</dbReference>
<feature type="domain" description="Nudix hydrolase" evidence="3">
    <location>
        <begin position="36"/>
        <end position="166"/>
    </location>
</feature>
<dbReference type="InterPro" id="IPR020084">
    <property type="entry name" value="NUDIX_hydrolase_CS"/>
</dbReference>
<organism evidence="4 5">
    <name type="scientific">Blautia parvula</name>
    <dbReference type="NCBI Taxonomy" id="2877527"/>
    <lineage>
        <taxon>Bacteria</taxon>
        <taxon>Bacillati</taxon>
        <taxon>Bacillota</taxon>
        <taxon>Clostridia</taxon>
        <taxon>Lachnospirales</taxon>
        <taxon>Lachnospiraceae</taxon>
        <taxon>Blautia</taxon>
    </lineage>
</organism>
<reference evidence="4 5" key="1">
    <citation type="submission" date="2024-04" db="EMBL/GenBank/DDBJ databases">
        <title>Defined microbial consortia suppress multidrug-resistant proinflammatory Enterobacteriaceae via ecological control.</title>
        <authorList>
            <person name="Furuichi M."/>
            <person name="Kawaguchi T."/>
            <person name="Pust M."/>
            <person name="Yasuma K."/>
            <person name="Plichta D."/>
            <person name="Hasegawa N."/>
            <person name="Ohya T."/>
            <person name="Bhattarai S."/>
            <person name="Sasajima S."/>
            <person name="Aoto Y."/>
            <person name="Tuganbaev T."/>
            <person name="Yaginuma M."/>
            <person name="Ueda M."/>
            <person name="Okahashi N."/>
            <person name="Amafuji K."/>
            <person name="Kiridooshi Y."/>
            <person name="Sugita K."/>
            <person name="Strazar M."/>
            <person name="Skelly A."/>
            <person name="Suda W."/>
            <person name="Hattori M."/>
            <person name="Nakamoto N."/>
            <person name="Caballero S."/>
            <person name="Norman J."/>
            <person name="Olle B."/>
            <person name="Tanoue T."/>
            <person name="Arita M."/>
            <person name="Bucci V."/>
            <person name="Atarashi K."/>
            <person name="Xavier R."/>
            <person name="Honda K."/>
        </authorList>
    </citation>
    <scope>NUCLEOTIDE SEQUENCE [LARGE SCALE GENOMIC DNA]</scope>
    <source>
        <strain evidence="5">k34-0107-D12</strain>
    </source>
</reference>
<dbReference type="PROSITE" id="PS00893">
    <property type="entry name" value="NUDIX_BOX"/>
    <property type="match status" value="1"/>
</dbReference>
<accession>A0ABQ0BVW2</accession>
<name>A0ABQ0BVW2_9FIRM</name>
<gene>
    <name evidence="4" type="ORF">K340107D12_34940</name>
</gene>
<dbReference type="PROSITE" id="PS51462">
    <property type="entry name" value="NUDIX"/>
    <property type="match status" value="1"/>
</dbReference>
<evidence type="ECO:0000256" key="2">
    <source>
        <dbReference type="ARBA" id="ARBA00022801"/>
    </source>
</evidence>
<evidence type="ECO:0000259" key="3">
    <source>
        <dbReference type="PROSITE" id="PS51462"/>
    </source>
</evidence>
<dbReference type="Proteomes" id="UP001600941">
    <property type="component" value="Unassembled WGS sequence"/>
</dbReference>
<keyword evidence="2" id="KW-0378">Hydrolase</keyword>
<keyword evidence="5" id="KW-1185">Reference proteome</keyword>
<proteinExistence type="predicted"/>
<dbReference type="SUPFAM" id="SSF55811">
    <property type="entry name" value="Nudix"/>
    <property type="match status" value="1"/>
</dbReference>
<dbReference type="PANTHER" id="PTHR43046:SF2">
    <property type="entry name" value="8-OXO-DGTP DIPHOSPHATASE-RELATED"/>
    <property type="match status" value="1"/>
</dbReference>
<evidence type="ECO:0000313" key="5">
    <source>
        <dbReference type="Proteomes" id="UP001600941"/>
    </source>
</evidence>
<protein>
    <submittedName>
        <fullName evidence="4">NUDIX domain-containing protein</fullName>
    </submittedName>
</protein>
<dbReference type="InterPro" id="IPR015797">
    <property type="entry name" value="NUDIX_hydrolase-like_dom_sf"/>
</dbReference>